<dbReference type="InterPro" id="IPR013154">
    <property type="entry name" value="ADH-like_N"/>
</dbReference>
<dbReference type="PANTHER" id="PTHR48106:SF13">
    <property type="entry name" value="QUINONE OXIDOREDUCTASE-RELATED"/>
    <property type="match status" value="1"/>
</dbReference>
<gene>
    <name evidence="4" type="ORF">ABW18_12410</name>
</gene>
<keyword evidence="2" id="KW-0560">Oxidoreductase</keyword>
<dbReference type="InterPro" id="IPR020843">
    <property type="entry name" value="ER"/>
</dbReference>
<sequence>MRVQRWVATGPGGLDDFAFIDDQLHPPGPGEVSIEVLAAGVNPADLKHTLTASEFPVPVGYEVSGVIAALGPGTEIASGAASPGDDVLAFRVYGGYATALTVPAEKVFAKPSTLNEASAANLLLAGTTAADMLRASRAATGDTVLLHGASGAVGMAVLQLALLRGITVIGTASPHSFERVVEFGGLPVEYGPGLADRVRALAPNGVDAALDAAGTDEAIDTSEELVADRSRIVTIVARDRAQRDGFVALGGTQPESAAYRDSVRAELIAHAAAGDLVVPVAHTFHLSQARAALELVSGGHAGGKVALLV</sequence>
<evidence type="ECO:0000256" key="1">
    <source>
        <dbReference type="ARBA" id="ARBA00022857"/>
    </source>
</evidence>
<dbReference type="InterPro" id="IPR036291">
    <property type="entry name" value="NAD(P)-bd_dom_sf"/>
</dbReference>
<evidence type="ECO:0000313" key="4">
    <source>
        <dbReference type="EMBL" id="KNA91088.1"/>
    </source>
</evidence>
<dbReference type="Pfam" id="PF08240">
    <property type="entry name" value="ADH_N"/>
    <property type="match status" value="1"/>
</dbReference>
<dbReference type="RefSeq" id="WP_049699261.1">
    <property type="nucleotide sequence ID" value="NZ_JAQDQF010000008.1"/>
</dbReference>
<keyword evidence="5" id="KW-1185">Reference proteome</keyword>
<dbReference type="SUPFAM" id="SSF51735">
    <property type="entry name" value="NAD(P)-binding Rossmann-fold domains"/>
    <property type="match status" value="1"/>
</dbReference>
<comment type="caution">
    <text evidence="4">The sequence shown here is derived from an EMBL/GenBank/DDBJ whole genome shotgun (WGS) entry which is preliminary data.</text>
</comment>
<dbReference type="Gene3D" id="3.40.50.720">
    <property type="entry name" value="NAD(P)-binding Rossmann-like Domain"/>
    <property type="match status" value="1"/>
</dbReference>
<feature type="domain" description="Enoyl reductase (ER)" evidence="3">
    <location>
        <begin position="12"/>
        <end position="307"/>
    </location>
</feature>
<dbReference type="InterPro" id="IPR011032">
    <property type="entry name" value="GroES-like_sf"/>
</dbReference>
<protein>
    <submittedName>
        <fullName evidence="4">Alcohol dehydrogenase</fullName>
    </submittedName>
</protein>
<dbReference type="CDD" id="cd05289">
    <property type="entry name" value="MDR_like_2"/>
    <property type="match status" value="1"/>
</dbReference>
<evidence type="ECO:0000259" key="3">
    <source>
        <dbReference type="SMART" id="SM00829"/>
    </source>
</evidence>
<dbReference type="SUPFAM" id="SSF50129">
    <property type="entry name" value="GroES-like"/>
    <property type="match status" value="1"/>
</dbReference>
<evidence type="ECO:0000256" key="2">
    <source>
        <dbReference type="ARBA" id="ARBA00023002"/>
    </source>
</evidence>
<proteinExistence type="predicted"/>
<accession>A0ABR5IBW5</accession>
<organism evidence="4 5">
    <name type="scientific">Gordonia jacobaea</name>
    <dbReference type="NCBI Taxonomy" id="122202"/>
    <lineage>
        <taxon>Bacteria</taxon>
        <taxon>Bacillati</taxon>
        <taxon>Actinomycetota</taxon>
        <taxon>Actinomycetes</taxon>
        <taxon>Mycobacteriales</taxon>
        <taxon>Gordoniaceae</taxon>
        <taxon>Gordonia</taxon>
    </lineage>
</organism>
<dbReference type="EMBL" id="LDTZ01000017">
    <property type="protein sequence ID" value="KNA91088.1"/>
    <property type="molecule type" value="Genomic_DNA"/>
</dbReference>
<dbReference type="PANTHER" id="PTHR48106">
    <property type="entry name" value="QUINONE OXIDOREDUCTASE PIG3-RELATED"/>
    <property type="match status" value="1"/>
</dbReference>
<dbReference type="Proteomes" id="UP000037247">
    <property type="component" value="Unassembled WGS sequence"/>
</dbReference>
<evidence type="ECO:0000313" key="5">
    <source>
        <dbReference type="Proteomes" id="UP000037247"/>
    </source>
</evidence>
<dbReference type="Gene3D" id="3.90.180.10">
    <property type="entry name" value="Medium-chain alcohol dehydrogenases, catalytic domain"/>
    <property type="match status" value="1"/>
</dbReference>
<dbReference type="SMART" id="SM00829">
    <property type="entry name" value="PKS_ER"/>
    <property type="match status" value="1"/>
</dbReference>
<dbReference type="Pfam" id="PF13602">
    <property type="entry name" value="ADH_zinc_N_2"/>
    <property type="match status" value="1"/>
</dbReference>
<reference evidence="4 5" key="1">
    <citation type="submission" date="2015-05" db="EMBL/GenBank/DDBJ databases">
        <title>Draft genome sequence of the bacterium Gordonia jacobaea a new member of the Gordonia genus.</title>
        <authorList>
            <person name="Jimenez-Galisteo G."/>
            <person name="Dominguez A."/>
            <person name="Munoz E."/>
            <person name="Vinas M."/>
        </authorList>
    </citation>
    <scope>NUCLEOTIDE SEQUENCE [LARGE SCALE GENOMIC DNA]</scope>
    <source>
        <strain evidence="5">mv1</strain>
    </source>
</reference>
<name>A0ABR5IBW5_9ACTN</name>
<keyword evidence="1" id="KW-0521">NADP</keyword>